<dbReference type="SUPFAM" id="SSF48403">
    <property type="entry name" value="Ankyrin repeat"/>
    <property type="match status" value="1"/>
</dbReference>
<dbReference type="EMBL" id="JABANP010000307">
    <property type="protein sequence ID" value="KAF4684536.1"/>
    <property type="molecule type" value="Genomic_DNA"/>
</dbReference>
<dbReference type="InterPro" id="IPR050935">
    <property type="entry name" value="Bromo_chromatin_reader"/>
</dbReference>
<dbReference type="InterPro" id="IPR036397">
    <property type="entry name" value="RNaseH_sf"/>
</dbReference>
<feature type="region of interest" description="Disordered" evidence="2">
    <location>
        <begin position="461"/>
        <end position="493"/>
    </location>
</feature>
<dbReference type="Gene3D" id="3.30.420.10">
    <property type="entry name" value="Ribonuclease H-like superfamily/Ribonuclease H"/>
    <property type="match status" value="1"/>
</dbReference>
<gene>
    <name evidence="4" type="ORF">FOZ60_007720</name>
</gene>
<dbReference type="PROSITE" id="PS00633">
    <property type="entry name" value="BROMODOMAIN_1"/>
    <property type="match status" value="1"/>
</dbReference>
<organism evidence="4 5">
    <name type="scientific">Perkinsus olseni</name>
    <name type="common">Perkinsus atlanticus</name>
    <dbReference type="NCBI Taxonomy" id="32597"/>
    <lineage>
        <taxon>Eukaryota</taxon>
        <taxon>Sar</taxon>
        <taxon>Alveolata</taxon>
        <taxon>Perkinsozoa</taxon>
        <taxon>Perkinsea</taxon>
        <taxon>Perkinsida</taxon>
        <taxon>Perkinsidae</taxon>
        <taxon>Perkinsus</taxon>
    </lineage>
</organism>
<dbReference type="OrthoDB" id="10469377at2759"/>
<evidence type="ECO:0000256" key="1">
    <source>
        <dbReference type="ARBA" id="ARBA00023117"/>
    </source>
</evidence>
<dbReference type="PANTHER" id="PTHR22880">
    <property type="entry name" value="FALZ-RELATED BROMODOMAIN-CONTAINING PROTEINS"/>
    <property type="match status" value="1"/>
</dbReference>
<dbReference type="PANTHER" id="PTHR22880:SF225">
    <property type="entry name" value="BROMODOMAIN-CONTAINING PROTEIN BET-1-RELATED"/>
    <property type="match status" value="1"/>
</dbReference>
<dbReference type="SUPFAM" id="SSF47370">
    <property type="entry name" value="Bromodomain"/>
    <property type="match status" value="1"/>
</dbReference>
<dbReference type="Gene3D" id="1.25.40.20">
    <property type="entry name" value="Ankyrin repeat-containing domain"/>
    <property type="match status" value="1"/>
</dbReference>
<dbReference type="Pfam" id="PF12796">
    <property type="entry name" value="Ank_2"/>
    <property type="match status" value="1"/>
</dbReference>
<dbReference type="InterPro" id="IPR036427">
    <property type="entry name" value="Bromodomain-like_sf"/>
</dbReference>
<dbReference type="GO" id="GO:0003676">
    <property type="term" value="F:nucleic acid binding"/>
    <property type="evidence" value="ECO:0007669"/>
    <property type="project" value="InterPro"/>
</dbReference>
<sequence length="1493" mass="167491">MRALGGRTTVIGDARAAFYKVRLVSPDENPLVLTLETGIGTYTSSRLVFGIVVGPSGLSANLGRIVERARSCGCATKIILLPRGIAILIIFVDDFALSGEVEQVISRFRTTLGMMELAGFDTQTAKVHVLACETVRSKLQTALAEGFQDPPAISDEGGFLGMIVSYDGPYMLMRCKRENRIAVVKDFVEQARRSSVTSKRKVFQAAGCLAFDPPRQHAEGRACADAIRSLIGRHFAKYDWPVEIDIHYLPPTLKQAYSCLIEWMAEVAEEVCDHRSPVRDLSGRGQPLELRAFSDASLSGAGYIVYVGNSGTVLFAESFRFKASELKWHSNRRELACLLRLLQDLYDFLAYRVSVAIDDENEKIEIQLFCDNSACVAWAQNADSSQLLANSRGVERRSLSRLVAALHEELLAVRKLARLTISHVAGQRNEAADMLSRLFERKVIGSHLTLAECLCQGGGENEQFPRDPSYRTGQGWPRTSQSLSDDPLEPEWDPAREQSAVLDEDEAVRSLAISPPEDLRLDRVALRLGVTATENGASANDVISFLGVEDEQIFQVERNSASRDEAYAERAARHSFDVSSLRRSVWGASCALRILRANVNNVSADLPEFEPEKYDQIIARSTQLYDEEYRALVDPSERDTLRPCGPVFRQEIEGAHASYLAYRTGHASGRVSFLPIIPKTAKYVRALVVRTAHRATRHSGIPGTCSAITDYHIKGAAQVARKLIKVCLICQIARARRVWATPPSLGKGHVDRLKFHQPYFRCGVDYYSLGERRKVVSVTCLVTGHTCWVRANREDLQTMMGILRKVQLEKGGLKELVVDSASYFSSRKFTALCGEYLGARVEPLSVRSPFEGGKFEKVHDLGGRKMRVLLRNHSGKVADISDEDLDLLLLEVCLLLNTRPTLTYYYDADKTKRIVTPDTLCWGYTRSWGRDFGYVRSADPIRPGRDATTIRTEFIDYHWRTLKERALEGVRSKCPKGKKGIDFDVGSTVLVYAPGNRKLGFPWRIGHVIGTRGDHTYDVIFPGKQQRMTCENKYNLLPVDHDPDTDCVDVDDSDDPALDCTRDQKACPTRIGMNIRVKLRVRGKRGKHWYGATVVREFKSGHVEVQWHDQSPNERLWLDSEEWELDHASSKTLKTRLAIHSEFYAVREGHIHCTRALVTVHGAKADIVDHTGQPPLFYAARENRVEMCKMLIEELGVYAAQRDVKGKDAKFFVKDNDMLRAYLASMADKALSSLADSGAPPRKKYRLVYKGDGTTANSGGAMVTVEQMEEFERKYPDIAVWEKNAPISTPPSQASPAKSNGQTQGGVMNSPQPRSSRGGAKKWQQLAKQLVRDIHNFDDTRIFLKPVDPVKDECSDYFTVVKHPMDFGTIRKKLHKGEYENALLFYEDCDLVFTNCALYNAPETFVMQQCRKIMGRFNELLVQLELIHHIEAARAERKEEQEKSKEEEEEEANVNSSVIAHRHRTHSRIRSDLIEIIIGSGSQSVVPETSILL</sequence>
<keyword evidence="1" id="KW-0103">Bromodomain</keyword>
<protein>
    <recommendedName>
        <fullName evidence="3">Bromo domain-containing protein</fullName>
    </recommendedName>
</protein>
<dbReference type="InterPro" id="IPR036770">
    <property type="entry name" value="Ankyrin_rpt-contain_sf"/>
</dbReference>
<dbReference type="Pfam" id="PF00439">
    <property type="entry name" value="Bromodomain"/>
    <property type="match status" value="1"/>
</dbReference>
<dbReference type="GO" id="GO:0000785">
    <property type="term" value="C:chromatin"/>
    <property type="evidence" value="ECO:0007669"/>
    <property type="project" value="TreeGrafter"/>
</dbReference>
<dbReference type="InterPro" id="IPR012337">
    <property type="entry name" value="RNaseH-like_sf"/>
</dbReference>
<accession>A0A7J6NLH9</accession>
<dbReference type="GO" id="GO:0006355">
    <property type="term" value="P:regulation of DNA-templated transcription"/>
    <property type="evidence" value="ECO:0007669"/>
    <property type="project" value="TreeGrafter"/>
</dbReference>
<proteinExistence type="predicted"/>
<dbReference type="GO" id="GO:0005634">
    <property type="term" value="C:nucleus"/>
    <property type="evidence" value="ECO:0007669"/>
    <property type="project" value="TreeGrafter"/>
</dbReference>
<dbReference type="PRINTS" id="PR00503">
    <property type="entry name" value="BROMODOMAIN"/>
</dbReference>
<dbReference type="CDD" id="cd04369">
    <property type="entry name" value="Bromodomain"/>
    <property type="match status" value="1"/>
</dbReference>
<dbReference type="InterPro" id="IPR002110">
    <property type="entry name" value="Ankyrin_rpt"/>
</dbReference>
<feature type="region of interest" description="Disordered" evidence="2">
    <location>
        <begin position="1285"/>
        <end position="1322"/>
    </location>
</feature>
<dbReference type="Gene3D" id="1.20.920.10">
    <property type="entry name" value="Bromodomain-like"/>
    <property type="match status" value="1"/>
</dbReference>
<name>A0A7J6NLH9_PEROL</name>
<dbReference type="InterPro" id="IPR018359">
    <property type="entry name" value="Bromodomain_CS"/>
</dbReference>
<evidence type="ECO:0000313" key="5">
    <source>
        <dbReference type="Proteomes" id="UP000541610"/>
    </source>
</evidence>
<dbReference type="GO" id="GO:0006338">
    <property type="term" value="P:chromatin remodeling"/>
    <property type="evidence" value="ECO:0007669"/>
    <property type="project" value="TreeGrafter"/>
</dbReference>
<evidence type="ECO:0000259" key="3">
    <source>
        <dbReference type="SMART" id="SM00297"/>
    </source>
</evidence>
<feature type="compositionally biased region" description="Basic and acidic residues" evidence="2">
    <location>
        <begin position="1437"/>
        <end position="1446"/>
    </location>
</feature>
<dbReference type="SUPFAM" id="SSF53098">
    <property type="entry name" value="Ribonuclease H-like"/>
    <property type="match status" value="1"/>
</dbReference>
<feature type="domain" description="Bromo" evidence="3">
    <location>
        <begin position="1316"/>
        <end position="1426"/>
    </location>
</feature>
<evidence type="ECO:0000256" key="2">
    <source>
        <dbReference type="SAM" id="MobiDB-lite"/>
    </source>
</evidence>
<dbReference type="SMART" id="SM00297">
    <property type="entry name" value="BROMO"/>
    <property type="match status" value="1"/>
</dbReference>
<dbReference type="InterPro" id="IPR001487">
    <property type="entry name" value="Bromodomain"/>
</dbReference>
<dbReference type="CDD" id="cd09275">
    <property type="entry name" value="RNase_HI_RT_DIRS1"/>
    <property type="match status" value="1"/>
</dbReference>
<evidence type="ECO:0000313" key="4">
    <source>
        <dbReference type="EMBL" id="KAF4684536.1"/>
    </source>
</evidence>
<feature type="compositionally biased region" description="Polar residues" evidence="2">
    <location>
        <begin position="1286"/>
        <end position="1315"/>
    </location>
</feature>
<dbReference type="Proteomes" id="UP000541610">
    <property type="component" value="Unassembled WGS sequence"/>
</dbReference>
<feature type="region of interest" description="Disordered" evidence="2">
    <location>
        <begin position="1437"/>
        <end position="1456"/>
    </location>
</feature>
<comment type="caution">
    <text evidence="4">The sequence shown here is derived from an EMBL/GenBank/DDBJ whole genome shotgun (WGS) entry which is preliminary data.</text>
</comment>
<reference evidence="4 5" key="1">
    <citation type="submission" date="2020-04" db="EMBL/GenBank/DDBJ databases">
        <title>Perkinsus olseni comparative genomics.</title>
        <authorList>
            <person name="Bogema D.R."/>
        </authorList>
    </citation>
    <scope>NUCLEOTIDE SEQUENCE [LARGE SCALE GENOMIC DNA]</scope>
    <source>
        <strain evidence="4">00978-12</strain>
    </source>
</reference>